<name>A0A1V4IMM4_9CLOT</name>
<dbReference type="PRINTS" id="PR00032">
    <property type="entry name" value="HTHARAC"/>
</dbReference>
<dbReference type="InterPro" id="IPR018060">
    <property type="entry name" value="HTH_AraC"/>
</dbReference>
<feature type="domain" description="HTH araC/xylS-type" evidence="4">
    <location>
        <begin position="177"/>
        <end position="275"/>
    </location>
</feature>
<dbReference type="SUPFAM" id="SSF46689">
    <property type="entry name" value="Homeodomain-like"/>
    <property type="match status" value="2"/>
</dbReference>
<dbReference type="STRING" id="225345.CLCHR_26930"/>
<evidence type="ECO:0000313" key="5">
    <source>
        <dbReference type="EMBL" id="OPJ61025.1"/>
    </source>
</evidence>
<proteinExistence type="predicted"/>
<reference evidence="5 6" key="1">
    <citation type="submission" date="2017-03" db="EMBL/GenBank/DDBJ databases">
        <title>Genome sequence of Clostridium chromiireducens DSM 23318.</title>
        <authorList>
            <person name="Poehlein A."/>
            <person name="Daniel R."/>
        </authorList>
    </citation>
    <scope>NUCLEOTIDE SEQUENCE [LARGE SCALE GENOMIC DNA]</scope>
    <source>
        <strain evidence="5 6">DSM 23318</strain>
    </source>
</reference>
<dbReference type="OrthoDB" id="9813413at2"/>
<dbReference type="PANTHER" id="PTHR43280:SF30">
    <property type="entry name" value="MMSAB OPERON REGULATORY PROTEIN"/>
    <property type="match status" value="1"/>
</dbReference>
<dbReference type="Pfam" id="PF12833">
    <property type="entry name" value="HTH_18"/>
    <property type="match status" value="1"/>
</dbReference>
<dbReference type="InterPro" id="IPR009057">
    <property type="entry name" value="Homeodomain-like_sf"/>
</dbReference>
<accession>A0A1V4IMM4</accession>
<dbReference type="InterPro" id="IPR037923">
    <property type="entry name" value="HTH-like"/>
</dbReference>
<dbReference type="AlphaFoldDB" id="A0A1V4IMM4"/>
<keyword evidence="1" id="KW-0805">Transcription regulation</keyword>
<dbReference type="SUPFAM" id="SSF51215">
    <property type="entry name" value="Regulatory protein AraC"/>
    <property type="match status" value="1"/>
</dbReference>
<dbReference type="EMBL" id="MZGT01000034">
    <property type="protein sequence ID" value="OPJ61025.1"/>
    <property type="molecule type" value="Genomic_DNA"/>
</dbReference>
<dbReference type="CDD" id="cd06986">
    <property type="entry name" value="cupin_MmsR-like_N"/>
    <property type="match status" value="1"/>
</dbReference>
<evidence type="ECO:0000259" key="4">
    <source>
        <dbReference type="PROSITE" id="PS01124"/>
    </source>
</evidence>
<organism evidence="5 6">
    <name type="scientific">Clostridium chromiireducens</name>
    <dbReference type="NCBI Taxonomy" id="225345"/>
    <lineage>
        <taxon>Bacteria</taxon>
        <taxon>Bacillati</taxon>
        <taxon>Bacillota</taxon>
        <taxon>Clostridia</taxon>
        <taxon>Eubacteriales</taxon>
        <taxon>Clostridiaceae</taxon>
        <taxon>Clostridium</taxon>
    </lineage>
</organism>
<dbReference type="GO" id="GO:0003700">
    <property type="term" value="F:DNA-binding transcription factor activity"/>
    <property type="evidence" value="ECO:0007669"/>
    <property type="project" value="InterPro"/>
</dbReference>
<dbReference type="Pfam" id="PF02311">
    <property type="entry name" value="AraC_binding"/>
    <property type="match status" value="1"/>
</dbReference>
<dbReference type="GO" id="GO:0043565">
    <property type="term" value="F:sequence-specific DNA binding"/>
    <property type="evidence" value="ECO:0007669"/>
    <property type="project" value="InterPro"/>
</dbReference>
<gene>
    <name evidence="5" type="primary">araC_2</name>
    <name evidence="5" type="ORF">CLCHR_26930</name>
</gene>
<protein>
    <submittedName>
        <fullName evidence="5">Arabinose operon regulatory protein</fullName>
    </submittedName>
</protein>
<dbReference type="RefSeq" id="WP_079440332.1">
    <property type="nucleotide sequence ID" value="NZ_MZGT01000034.1"/>
</dbReference>
<comment type="caution">
    <text evidence="5">The sequence shown here is derived from an EMBL/GenBank/DDBJ whole genome shotgun (WGS) entry which is preliminary data.</text>
</comment>
<evidence type="ECO:0000256" key="1">
    <source>
        <dbReference type="ARBA" id="ARBA00023015"/>
    </source>
</evidence>
<evidence type="ECO:0000256" key="2">
    <source>
        <dbReference type="ARBA" id="ARBA00023125"/>
    </source>
</evidence>
<dbReference type="PROSITE" id="PS00041">
    <property type="entry name" value="HTH_ARAC_FAMILY_1"/>
    <property type="match status" value="1"/>
</dbReference>
<dbReference type="SMART" id="SM00342">
    <property type="entry name" value="HTH_ARAC"/>
    <property type="match status" value="1"/>
</dbReference>
<keyword evidence="6" id="KW-1185">Reference proteome</keyword>
<evidence type="ECO:0000313" key="6">
    <source>
        <dbReference type="Proteomes" id="UP000191056"/>
    </source>
</evidence>
<dbReference type="InterPro" id="IPR003313">
    <property type="entry name" value="AraC-bd"/>
</dbReference>
<dbReference type="Gene3D" id="2.60.120.280">
    <property type="entry name" value="Regulatory protein AraC"/>
    <property type="match status" value="1"/>
</dbReference>
<keyword evidence="2" id="KW-0238">DNA-binding</keyword>
<keyword evidence="3" id="KW-0804">Transcription</keyword>
<dbReference type="Gene3D" id="1.10.10.60">
    <property type="entry name" value="Homeodomain-like"/>
    <property type="match status" value="2"/>
</dbReference>
<sequence>MNEDINMTVLPTENRDGLDLVVYQYGMEKCKSAHSFGPAVRDHYLIHFIISGSGVFYVNGKSYSIKENQGFLICPDVITYYEADDEKPWTYAWVGFKGIKAESYLKLADLSQENPIFICENGEFAKKCFEDMIKATELKYAREIRLQGLLEVFLSELIEEAGKHIDISSNYKELYIKKSLQFVETNYSRKFSIAEMADNIGLNKNYFSSIFKENIGVTPQQYVLNFRINKACELMNNYSLTISDISRSVGYDDTLGFSKIFKKEKGVSPINYRKKSN</sequence>
<dbReference type="PANTHER" id="PTHR43280">
    <property type="entry name" value="ARAC-FAMILY TRANSCRIPTIONAL REGULATOR"/>
    <property type="match status" value="1"/>
</dbReference>
<dbReference type="InterPro" id="IPR018062">
    <property type="entry name" value="HTH_AraC-typ_CS"/>
</dbReference>
<dbReference type="InterPro" id="IPR020449">
    <property type="entry name" value="Tscrpt_reg_AraC-type_HTH"/>
</dbReference>
<dbReference type="Proteomes" id="UP000191056">
    <property type="component" value="Unassembled WGS sequence"/>
</dbReference>
<evidence type="ECO:0000256" key="3">
    <source>
        <dbReference type="ARBA" id="ARBA00023163"/>
    </source>
</evidence>
<dbReference type="PROSITE" id="PS01124">
    <property type="entry name" value="HTH_ARAC_FAMILY_2"/>
    <property type="match status" value="1"/>
</dbReference>